<dbReference type="Proteomes" id="UP000321907">
    <property type="component" value="Unassembled WGS sequence"/>
</dbReference>
<dbReference type="EMBL" id="VOXD01000002">
    <property type="protein sequence ID" value="TXF91505.1"/>
    <property type="molecule type" value="Genomic_DNA"/>
</dbReference>
<evidence type="ECO:0000313" key="1">
    <source>
        <dbReference type="EMBL" id="TXF91505.1"/>
    </source>
</evidence>
<dbReference type="AlphaFoldDB" id="A0A5C7FJN0"/>
<dbReference type="SUPFAM" id="SSF48452">
    <property type="entry name" value="TPR-like"/>
    <property type="match status" value="1"/>
</dbReference>
<organism evidence="1 2">
    <name type="scientific">Neolewinella aurantiaca</name>
    <dbReference type="NCBI Taxonomy" id="2602767"/>
    <lineage>
        <taxon>Bacteria</taxon>
        <taxon>Pseudomonadati</taxon>
        <taxon>Bacteroidota</taxon>
        <taxon>Saprospiria</taxon>
        <taxon>Saprospirales</taxon>
        <taxon>Lewinellaceae</taxon>
        <taxon>Neolewinella</taxon>
    </lineage>
</organism>
<evidence type="ECO:0000313" key="2">
    <source>
        <dbReference type="Proteomes" id="UP000321907"/>
    </source>
</evidence>
<dbReference type="OrthoDB" id="1524733at2"/>
<proteinExistence type="predicted"/>
<accession>A0A5C7FJN0</accession>
<dbReference type="RefSeq" id="WP_147929045.1">
    <property type="nucleotide sequence ID" value="NZ_VOXD01000002.1"/>
</dbReference>
<keyword evidence="2" id="KW-1185">Reference proteome</keyword>
<protein>
    <submittedName>
        <fullName evidence="1">Tetratricopeptide repeat protein</fullName>
    </submittedName>
</protein>
<sequence>MSRKAQIQAMLADSPTDAFLRFALAKEHEKEGDDAGAKKIYEGIIADQPEYVGTYYHLGKTLERLEEQTEAWKVYSEGISVTKRLGERHAMSELAGARMELGDEEDFL</sequence>
<gene>
    <name evidence="1" type="ORF">FUA23_02070</name>
</gene>
<name>A0A5C7FJN0_9BACT</name>
<dbReference type="Gene3D" id="1.25.40.10">
    <property type="entry name" value="Tetratricopeptide repeat domain"/>
    <property type="match status" value="1"/>
</dbReference>
<reference evidence="1 2" key="1">
    <citation type="submission" date="2019-08" db="EMBL/GenBank/DDBJ databases">
        <title>Lewinella sp. strain SSH13 Genome sequencing and assembly.</title>
        <authorList>
            <person name="Kim I."/>
        </authorList>
    </citation>
    <scope>NUCLEOTIDE SEQUENCE [LARGE SCALE GENOMIC DNA]</scope>
    <source>
        <strain evidence="1 2">SSH13</strain>
    </source>
</reference>
<comment type="caution">
    <text evidence="1">The sequence shown here is derived from an EMBL/GenBank/DDBJ whole genome shotgun (WGS) entry which is preliminary data.</text>
</comment>
<dbReference type="InterPro" id="IPR011990">
    <property type="entry name" value="TPR-like_helical_dom_sf"/>
</dbReference>